<protein>
    <recommendedName>
        <fullName evidence="2">ATPase AAA-type core domain-containing protein</fullName>
    </recommendedName>
</protein>
<sequence length="847" mass="97206">MEETFATDKAASNVFDDYQKHNAGLQISSETAIVSALRSRYPDWTVTSTPNDSGLLAFARGGQAKADLDTKTESLSAWRLHVPPSQRISQEEGKMKDKVHFGKYDYEWKGEVFIVYTATFQKGFGFVTNNYVLHKRDRDLVEGRCKATDELIAAATKWSINVHDEVLVFDQERWTKNKELWASVQNASWEDVIMDQNMKETLVNDVEGFFDSRDDYKDFSVPWKRGIIFHGLPGNGKTISIKALMHVLYKRTDPIPTLYVKSLAGCHGPEYAIREIFVKARQSTPCLLIFEDLDSLIEDRVKSFFLNEVDGLESNEGLMMLGSTNYLERLDAGISKRPGRFDRKYHFVLPALPERVKYCAYWRSKLASNKTVEFPPKLSEAIAEITDGFSFAYLKETFVTSLLMIAGSHRGTSKAINGLPEAGEESHELDHLLLWRVMSKQVKILRAEMKDSRKSAEDAAKNNVAAAVSVFRNATIPLDPYWEQLFVEDPHFHSKLGIVTMAFLPNELFIMIVEFLNDFNFFKLYDMKMFDASRLKAFELNTKHVFRTYELLVAPLEAQWEDEVRNFDIIRETVAVLPKVYHVEYSVSTHETERTAMAYQKVWNQMGIDLAGYFPTVSDDQSDTLVKEVSCLMTSLSNSITSLKLCEVPFEDWLYHWRIPDQVQHLDIELRRLYPNEDEWFDMGGPEFYPMTCSPVPGLAKDPLEAAVTKLQRRQERGISEAGVISHCMFPQIKTMTLKKSPLRNEGLFYLAAMHQKTPKTLELRRIIPDPAPYPMSVYKLADLCEKFLPDLTYLSLSKINVYHPDGFQIHSDKEEEIYSFWEKREGGGGDGSARHARDIERIVERE</sequence>
<comment type="caution">
    <text evidence="3">The sequence shown here is derived from an EMBL/GenBank/DDBJ whole genome shotgun (WGS) entry which is preliminary data.</text>
</comment>
<dbReference type="GO" id="GO:0003723">
    <property type="term" value="F:RNA binding"/>
    <property type="evidence" value="ECO:0007669"/>
    <property type="project" value="TreeGrafter"/>
</dbReference>
<reference evidence="3" key="1">
    <citation type="submission" date="2021-03" db="EMBL/GenBank/DDBJ databases">
        <authorList>
            <person name="Tagirdzhanova G."/>
        </authorList>
    </citation>
    <scope>NUCLEOTIDE SEQUENCE</scope>
</reference>
<dbReference type="OrthoDB" id="2115716at2759"/>
<keyword evidence="4" id="KW-1185">Reference proteome</keyword>
<evidence type="ECO:0000259" key="2">
    <source>
        <dbReference type="Pfam" id="PF00004"/>
    </source>
</evidence>
<evidence type="ECO:0000256" key="1">
    <source>
        <dbReference type="SAM" id="MobiDB-lite"/>
    </source>
</evidence>
<dbReference type="InterPro" id="IPR027417">
    <property type="entry name" value="P-loop_NTPase"/>
</dbReference>
<dbReference type="Proteomes" id="UP000664203">
    <property type="component" value="Unassembled WGS sequence"/>
</dbReference>
<name>A0A8H3ERD6_9LECA</name>
<dbReference type="Pfam" id="PF00004">
    <property type="entry name" value="AAA"/>
    <property type="match status" value="1"/>
</dbReference>
<dbReference type="PANTHER" id="PTHR23077:SF132">
    <property type="entry name" value="ATP-DEPENDENT ZN PROTEASE"/>
    <property type="match status" value="1"/>
</dbReference>
<gene>
    <name evidence="3" type="ORF">ALECFALPRED_006449</name>
</gene>
<dbReference type="SUPFAM" id="SSF52540">
    <property type="entry name" value="P-loop containing nucleoside triphosphate hydrolases"/>
    <property type="match status" value="1"/>
</dbReference>
<dbReference type="EMBL" id="CAJPDR010000041">
    <property type="protein sequence ID" value="CAF9910275.1"/>
    <property type="molecule type" value="Genomic_DNA"/>
</dbReference>
<evidence type="ECO:0000313" key="3">
    <source>
        <dbReference type="EMBL" id="CAF9910275.1"/>
    </source>
</evidence>
<organism evidence="3 4">
    <name type="scientific">Alectoria fallacina</name>
    <dbReference type="NCBI Taxonomy" id="1903189"/>
    <lineage>
        <taxon>Eukaryota</taxon>
        <taxon>Fungi</taxon>
        <taxon>Dikarya</taxon>
        <taxon>Ascomycota</taxon>
        <taxon>Pezizomycotina</taxon>
        <taxon>Lecanoromycetes</taxon>
        <taxon>OSLEUM clade</taxon>
        <taxon>Lecanoromycetidae</taxon>
        <taxon>Lecanorales</taxon>
        <taxon>Lecanorineae</taxon>
        <taxon>Parmeliaceae</taxon>
        <taxon>Alectoria</taxon>
    </lineage>
</organism>
<dbReference type="AlphaFoldDB" id="A0A8H3ERD6"/>
<dbReference type="CDD" id="cd19481">
    <property type="entry name" value="RecA-like_protease"/>
    <property type="match status" value="1"/>
</dbReference>
<proteinExistence type="predicted"/>
<dbReference type="PANTHER" id="PTHR23077">
    <property type="entry name" value="AAA-FAMILY ATPASE"/>
    <property type="match status" value="1"/>
</dbReference>
<dbReference type="GO" id="GO:1990275">
    <property type="term" value="F:preribosome binding"/>
    <property type="evidence" value="ECO:0007669"/>
    <property type="project" value="TreeGrafter"/>
</dbReference>
<dbReference type="InterPro" id="IPR050168">
    <property type="entry name" value="AAA_ATPase_domain"/>
</dbReference>
<dbReference type="GO" id="GO:0005634">
    <property type="term" value="C:nucleus"/>
    <property type="evidence" value="ECO:0007669"/>
    <property type="project" value="TreeGrafter"/>
</dbReference>
<dbReference type="InterPro" id="IPR003959">
    <property type="entry name" value="ATPase_AAA_core"/>
</dbReference>
<dbReference type="GO" id="GO:0005524">
    <property type="term" value="F:ATP binding"/>
    <property type="evidence" value="ECO:0007669"/>
    <property type="project" value="InterPro"/>
</dbReference>
<feature type="domain" description="ATPase AAA-type core" evidence="2">
    <location>
        <begin position="227"/>
        <end position="347"/>
    </location>
</feature>
<dbReference type="Gene3D" id="3.40.50.300">
    <property type="entry name" value="P-loop containing nucleotide triphosphate hydrolases"/>
    <property type="match status" value="1"/>
</dbReference>
<dbReference type="GO" id="GO:0016887">
    <property type="term" value="F:ATP hydrolysis activity"/>
    <property type="evidence" value="ECO:0007669"/>
    <property type="project" value="InterPro"/>
</dbReference>
<dbReference type="GO" id="GO:0042254">
    <property type="term" value="P:ribosome biogenesis"/>
    <property type="evidence" value="ECO:0007669"/>
    <property type="project" value="TreeGrafter"/>
</dbReference>
<feature type="region of interest" description="Disordered" evidence="1">
    <location>
        <begin position="825"/>
        <end position="847"/>
    </location>
</feature>
<accession>A0A8H3ERD6</accession>
<evidence type="ECO:0000313" key="4">
    <source>
        <dbReference type="Proteomes" id="UP000664203"/>
    </source>
</evidence>